<accession>A0A3Q9C8E5</accession>
<sequence length="78" mass="8716">MGRVGRSLPKVQITSRLTWTFSARAGLGRSFPVRSRRTLPASAATRLASAALMRSVLRRTRPRALPPTPHGLRRRRRG</sequence>
<evidence type="ECO:0000256" key="1">
    <source>
        <dbReference type="SAM" id="MobiDB-lite"/>
    </source>
</evidence>
<reference evidence="2 3" key="1">
    <citation type="submission" date="2018-12" db="EMBL/GenBank/DDBJ databases">
        <authorList>
            <person name="Li K."/>
        </authorList>
    </citation>
    <scope>NUCLEOTIDE SEQUENCE [LARGE SCALE GENOMIC DNA]</scope>
    <source>
        <strain evidence="3">CR22</strain>
    </source>
</reference>
<organism evidence="2 3">
    <name type="scientific">Streptomyces aquilus</name>
    <dbReference type="NCBI Taxonomy" id="2548456"/>
    <lineage>
        <taxon>Bacteria</taxon>
        <taxon>Bacillati</taxon>
        <taxon>Actinomycetota</taxon>
        <taxon>Actinomycetes</taxon>
        <taxon>Kitasatosporales</taxon>
        <taxon>Streptomycetaceae</taxon>
        <taxon>Streptomyces</taxon>
    </lineage>
</organism>
<dbReference type="Proteomes" id="UP000280197">
    <property type="component" value="Chromosome"/>
</dbReference>
<evidence type="ECO:0000313" key="3">
    <source>
        <dbReference type="Proteomes" id="UP000280197"/>
    </source>
</evidence>
<dbReference type="EMBL" id="CP034463">
    <property type="protein sequence ID" value="AZP22045.1"/>
    <property type="molecule type" value="Genomic_DNA"/>
</dbReference>
<name>A0A3Q9C8E5_9ACTN</name>
<keyword evidence="3" id="KW-1185">Reference proteome</keyword>
<evidence type="ECO:0000313" key="2">
    <source>
        <dbReference type="EMBL" id="AZP22045.1"/>
    </source>
</evidence>
<dbReference type="KEGG" id="saqu:EJC51_41715"/>
<feature type="region of interest" description="Disordered" evidence="1">
    <location>
        <begin position="58"/>
        <end position="78"/>
    </location>
</feature>
<gene>
    <name evidence="2" type="ORF">EJC51_41715</name>
</gene>
<proteinExistence type="predicted"/>
<dbReference type="AlphaFoldDB" id="A0A3Q9C8E5"/>
<protein>
    <submittedName>
        <fullName evidence="2">Uncharacterized protein</fullName>
    </submittedName>
</protein>